<dbReference type="AlphaFoldDB" id="A0A7D9DDP5"/>
<dbReference type="OrthoDB" id="7436381at2759"/>
<organism evidence="2 3">
    <name type="scientific">Paramuricea clavata</name>
    <name type="common">Red gorgonian</name>
    <name type="synonym">Violescent sea-whip</name>
    <dbReference type="NCBI Taxonomy" id="317549"/>
    <lineage>
        <taxon>Eukaryota</taxon>
        <taxon>Metazoa</taxon>
        <taxon>Cnidaria</taxon>
        <taxon>Anthozoa</taxon>
        <taxon>Octocorallia</taxon>
        <taxon>Malacalcyonacea</taxon>
        <taxon>Plexauridae</taxon>
        <taxon>Paramuricea</taxon>
    </lineage>
</organism>
<evidence type="ECO:0000313" key="3">
    <source>
        <dbReference type="Proteomes" id="UP001152795"/>
    </source>
</evidence>
<comment type="caution">
    <text evidence="2">The sequence shown here is derived from an EMBL/GenBank/DDBJ whole genome shotgun (WGS) entry which is preliminary data.</text>
</comment>
<protein>
    <recommendedName>
        <fullName evidence="1">FP protein N-terminal domain-containing protein</fullName>
    </recommendedName>
</protein>
<dbReference type="InterPro" id="IPR004941">
    <property type="entry name" value="FP_N"/>
</dbReference>
<evidence type="ECO:0000259" key="1">
    <source>
        <dbReference type="Pfam" id="PF03258"/>
    </source>
</evidence>
<feature type="domain" description="FP protein N-terminal" evidence="1">
    <location>
        <begin position="41"/>
        <end position="106"/>
    </location>
</feature>
<keyword evidence="3" id="KW-1185">Reference proteome</keyword>
<name>A0A7D9DDP5_PARCT</name>
<reference evidence="2" key="1">
    <citation type="submission" date="2020-04" db="EMBL/GenBank/DDBJ databases">
        <authorList>
            <person name="Alioto T."/>
            <person name="Alioto T."/>
            <person name="Gomez Garrido J."/>
        </authorList>
    </citation>
    <scope>NUCLEOTIDE SEQUENCE</scope>
    <source>
        <strain evidence="2">A484AB</strain>
    </source>
</reference>
<sequence>MSIQNAEKDIKLLHGQTSSNKEFISIYDEQIDEIQQYLRRDCVEITGIPVTSVDDPKILAKELGDLMEVQVDERDISTAHRLPASKKVKDHIIVKFVNQDKRNEFYQR</sequence>
<evidence type="ECO:0000313" key="2">
    <source>
        <dbReference type="EMBL" id="CAB3980775.1"/>
    </source>
</evidence>
<dbReference type="Pfam" id="PF03258">
    <property type="entry name" value="Baculo_FP"/>
    <property type="match status" value="1"/>
</dbReference>
<dbReference type="EMBL" id="CACRXK020000322">
    <property type="protein sequence ID" value="CAB3980775.1"/>
    <property type="molecule type" value="Genomic_DNA"/>
</dbReference>
<gene>
    <name evidence="2" type="ORF">PACLA_8A083204</name>
</gene>
<dbReference type="Proteomes" id="UP001152795">
    <property type="component" value="Unassembled WGS sequence"/>
</dbReference>
<accession>A0A7D9DDP5</accession>
<proteinExistence type="predicted"/>